<protein>
    <submittedName>
        <fullName evidence="3">Gp39</fullName>
    </submittedName>
</protein>
<feature type="coiled-coil region" evidence="1">
    <location>
        <begin position="221"/>
        <end position="248"/>
    </location>
</feature>
<dbReference type="Proteomes" id="UP000002617">
    <property type="component" value="Segment"/>
</dbReference>
<feature type="region of interest" description="Disordered" evidence="2">
    <location>
        <begin position="1"/>
        <end position="32"/>
    </location>
</feature>
<dbReference type="OrthoDB" id="8611at10239"/>
<keyword evidence="1" id="KW-0175">Coiled coil</keyword>
<dbReference type="EMBL" id="GQ502199">
    <property type="protein sequence ID" value="ACV84131.1"/>
    <property type="molecule type" value="Genomic_DNA"/>
</dbReference>
<keyword evidence="4" id="KW-1185">Reference proteome</keyword>
<dbReference type="RefSeq" id="YP_003344974.1">
    <property type="nucleotide sequence ID" value="NC_013600.1"/>
</dbReference>
<feature type="compositionally biased region" description="Basic and acidic residues" evidence="2">
    <location>
        <begin position="19"/>
        <end position="32"/>
    </location>
</feature>
<dbReference type="KEGG" id="vg:11117740"/>
<evidence type="ECO:0000256" key="1">
    <source>
        <dbReference type="SAM" id="Coils"/>
    </source>
</evidence>
<reference evidence="3 4" key="1">
    <citation type="submission" date="2009-08" db="EMBL/GenBank/DDBJ databases">
        <title>Molecular characterization of an active bacteriophage infecting the tsetse endosymbiont Sodalis glossinidius.</title>
        <authorList>
            <person name="Young S.A."/>
            <person name="Darby A.C."/>
            <person name="Welburn S.C."/>
        </authorList>
    </citation>
    <scope>NUCLEOTIDE SEQUENCE [LARGE SCALE GENOMIC DNA]</scope>
</reference>
<evidence type="ECO:0000313" key="4">
    <source>
        <dbReference type="Proteomes" id="UP000002617"/>
    </source>
</evidence>
<name>C9EHC9_9CAUD</name>
<dbReference type="GeneID" id="11117740"/>
<feature type="compositionally biased region" description="Basic and acidic residues" evidence="2">
    <location>
        <begin position="1"/>
        <end position="11"/>
    </location>
</feature>
<evidence type="ECO:0000313" key="3">
    <source>
        <dbReference type="EMBL" id="ACV84131.1"/>
    </source>
</evidence>
<accession>C9EHC9</accession>
<sequence>MERRKMGEYTRRAPYGVETSDRRGRGLDDRRPQNLDAFMEGGKATRFRQVHDGPRPGERYGRLVILRELPKRQGHRQLLAQCDCGAMPGRVGYDNVRRGKTSQCNLCAIEATKRYRKQYFCYDDAMPDDAHRTRLLNRLSAAISRTTNPRAKGYKNYGSRGIAVCDEWKRDKRSFLLYVQTLDGWDNPDFEMDRIDTDGNYEPGNLRFVSRSENCRNRRSVPELQRKYDEALTRIAELEREVNLLRAGLRPD</sequence>
<organism evidence="3 4">
    <name type="scientific">Sodalis phage SO-1</name>
    <dbReference type="NCBI Taxonomy" id="673375"/>
    <lineage>
        <taxon>Viruses</taxon>
        <taxon>Duplodnaviria</taxon>
        <taxon>Heunggongvirae</taxon>
        <taxon>Uroviricota</taxon>
        <taxon>Caudoviricetes</taxon>
        <taxon>Dhillonvirus</taxon>
        <taxon>Dhillonvirus SO1</taxon>
    </lineage>
</organism>
<evidence type="ECO:0000256" key="2">
    <source>
        <dbReference type="SAM" id="MobiDB-lite"/>
    </source>
</evidence>
<proteinExistence type="predicted"/>